<reference evidence="1 2" key="1">
    <citation type="journal article" date="2020" name="bioRxiv">
        <title>Sequence and annotation of 42 cannabis genomes reveals extensive copy number variation in cannabinoid synthesis and pathogen resistance genes.</title>
        <authorList>
            <person name="Mckernan K.J."/>
            <person name="Helbert Y."/>
            <person name="Kane L.T."/>
            <person name="Ebling H."/>
            <person name="Zhang L."/>
            <person name="Liu B."/>
            <person name="Eaton Z."/>
            <person name="Mclaughlin S."/>
            <person name="Kingan S."/>
            <person name="Baybayan P."/>
            <person name="Concepcion G."/>
            <person name="Jordan M."/>
            <person name="Riva A."/>
            <person name="Barbazuk W."/>
            <person name="Harkins T."/>
        </authorList>
    </citation>
    <scope>NUCLEOTIDE SEQUENCE [LARGE SCALE GENOMIC DNA]</scope>
    <source>
        <strain evidence="2">cv. Jamaican Lion 4</strain>
        <tissue evidence="1">Leaf</tissue>
    </source>
</reference>
<comment type="caution">
    <text evidence="1">The sequence shown here is derived from an EMBL/GenBank/DDBJ whole genome shotgun (WGS) entry which is preliminary data.</text>
</comment>
<dbReference type="EMBL" id="JAATIP010000268">
    <property type="protein sequence ID" value="KAF4355225.1"/>
    <property type="molecule type" value="Genomic_DNA"/>
</dbReference>
<sequence>MGAWNKSKFGRCADRLGAWNKSKFGSIARLVREAQNQLDDLLSVSAPLVRMDEVKRLETKLNDLLSREECYWKLRSPTGRKKKNAIVEIMTEDGRKLSMEEDISNFALLAMVWWSVWFDRNFVLFGKKQFRLEVLDVLAREAWEEFRGVGVSSGGQVLGALASGTAGVGVGGGGGGQGMSRRGCGESGRGRWCPPVVGEFVLSMDAATLFSNHNKE</sequence>
<dbReference type="Proteomes" id="UP000525078">
    <property type="component" value="Unassembled WGS sequence"/>
</dbReference>
<gene>
    <name evidence="1" type="ORF">F8388_013000</name>
</gene>
<evidence type="ECO:0000313" key="2">
    <source>
        <dbReference type="Proteomes" id="UP000525078"/>
    </source>
</evidence>
<organism evidence="1 2">
    <name type="scientific">Cannabis sativa</name>
    <name type="common">Hemp</name>
    <name type="synonym">Marijuana</name>
    <dbReference type="NCBI Taxonomy" id="3483"/>
    <lineage>
        <taxon>Eukaryota</taxon>
        <taxon>Viridiplantae</taxon>
        <taxon>Streptophyta</taxon>
        <taxon>Embryophyta</taxon>
        <taxon>Tracheophyta</taxon>
        <taxon>Spermatophyta</taxon>
        <taxon>Magnoliopsida</taxon>
        <taxon>eudicotyledons</taxon>
        <taxon>Gunneridae</taxon>
        <taxon>Pentapetalae</taxon>
        <taxon>rosids</taxon>
        <taxon>fabids</taxon>
        <taxon>Rosales</taxon>
        <taxon>Cannabaceae</taxon>
        <taxon>Cannabis</taxon>
    </lineage>
</organism>
<name>A0A7J6E9V7_CANSA</name>
<accession>A0A7J6E9V7</accession>
<proteinExistence type="predicted"/>
<dbReference type="AlphaFoldDB" id="A0A7J6E9V7"/>
<protein>
    <submittedName>
        <fullName evidence="1">Uncharacterized protein</fullName>
    </submittedName>
</protein>
<evidence type="ECO:0000313" key="1">
    <source>
        <dbReference type="EMBL" id="KAF4355225.1"/>
    </source>
</evidence>